<dbReference type="SUPFAM" id="SSF56801">
    <property type="entry name" value="Acetyl-CoA synthetase-like"/>
    <property type="match status" value="1"/>
</dbReference>
<dbReference type="PANTHER" id="PTHR36932">
    <property type="entry name" value="CAPSULAR POLYSACCHARIDE BIOSYNTHESIS PROTEIN"/>
    <property type="match status" value="1"/>
</dbReference>
<dbReference type="EMBL" id="JACEIQ010000002">
    <property type="protein sequence ID" value="MBA4493396.1"/>
    <property type="molecule type" value="Genomic_DNA"/>
</dbReference>
<dbReference type="AlphaFoldDB" id="A0A7W2A6H8"/>
<keyword evidence="2" id="KW-1185">Reference proteome</keyword>
<reference evidence="1 2" key="1">
    <citation type="submission" date="2020-07" db="EMBL/GenBank/DDBJ databases">
        <authorList>
            <person name="Feng H."/>
        </authorList>
    </citation>
    <scope>NUCLEOTIDE SEQUENCE [LARGE SCALE GENOMIC DNA]</scope>
    <source>
        <strain evidence="2">s-10</strain>
    </source>
</reference>
<comment type="caution">
    <text evidence="1">The sequence shown here is derived from an EMBL/GenBank/DDBJ whole genome shotgun (WGS) entry which is preliminary data.</text>
</comment>
<dbReference type="InterPro" id="IPR042099">
    <property type="entry name" value="ANL_N_sf"/>
</dbReference>
<dbReference type="PANTHER" id="PTHR36932:SF1">
    <property type="entry name" value="CAPSULAR POLYSACCHARIDE BIOSYNTHESIS PROTEIN"/>
    <property type="match status" value="1"/>
</dbReference>
<dbReference type="Gene3D" id="3.40.50.12780">
    <property type="entry name" value="N-terminal domain of ligase-like"/>
    <property type="match status" value="1"/>
</dbReference>
<dbReference type="InterPro" id="IPR012685">
    <property type="entry name" value="CHP02304_F390_synth-rel"/>
</dbReference>
<accession>A0A7W2A6H8</accession>
<gene>
    <name evidence="1" type="ORF">H1191_03620</name>
</gene>
<name>A0A7W2A6H8_9BACL</name>
<evidence type="ECO:0000313" key="1">
    <source>
        <dbReference type="EMBL" id="MBA4493396.1"/>
    </source>
</evidence>
<protein>
    <submittedName>
        <fullName evidence="1">Adenylate cyclase</fullName>
    </submittedName>
</protein>
<dbReference type="NCBIfam" id="TIGR02304">
    <property type="entry name" value="aden_form_hyp"/>
    <property type="match status" value="1"/>
</dbReference>
<evidence type="ECO:0000313" key="2">
    <source>
        <dbReference type="Proteomes" id="UP000535491"/>
    </source>
</evidence>
<proteinExistence type="predicted"/>
<organism evidence="1 2">
    <name type="scientific">Paenactinomyces guangxiensis</name>
    <dbReference type="NCBI Taxonomy" id="1490290"/>
    <lineage>
        <taxon>Bacteria</taxon>
        <taxon>Bacillati</taxon>
        <taxon>Bacillota</taxon>
        <taxon>Bacilli</taxon>
        <taxon>Bacillales</taxon>
        <taxon>Thermoactinomycetaceae</taxon>
        <taxon>Paenactinomyces</taxon>
    </lineage>
</organism>
<dbReference type="InterPro" id="IPR053158">
    <property type="entry name" value="CapK_Type1_Caps_Biosynth"/>
</dbReference>
<dbReference type="Proteomes" id="UP000535491">
    <property type="component" value="Unassembled WGS sequence"/>
</dbReference>
<sequence>MLTQYLLTRFRRSFHSREQLEAWQDLRVQKHIREVLKHSPFYREHFGSLSPDEWRHFPTIDKTVMMEHFDRLNTAGIKKAEAFQLAMRAEESRDFTPTIRGITIGLSSGTSGNRGLFLVSEKERYRWAGTMLAKLLPGSLLDRHHIAFFLRANSNLYTSVERGRIQFRFFDLLRPVKEHIEQLNSFQPTILVGPPSMLRFLAEQQQLQQLNIHPQKVISVAEVLDPLDEAVISRAFQQTVHQVYQCTEGFLAVTCPYGTLHINEDIVVIQKEMLDPDTGKFSPIITDFSRWTQPILRYRLNDILTERKTPCPCGSVFLAIEQIEGRCDDLFYFRSLSSDQLVPVFPDFIRRAIITADEEIEEYLAIQHSPEQVEISLRTAAVNNRGPIRQNILASLEKLCDHLGCLSPSVRFTSYSRKPGATKLRRVERKFPLQQ</sequence>